<gene>
    <name evidence="2" type="ORF">KHLLAP_LOCUS2097</name>
</gene>
<proteinExistence type="predicted"/>
<keyword evidence="1" id="KW-0479">Metal-binding</keyword>
<dbReference type="InterPro" id="IPR007822">
    <property type="entry name" value="LANC-like"/>
</dbReference>
<evidence type="ECO:0000256" key="1">
    <source>
        <dbReference type="PIRSR" id="PIRSR607822-1"/>
    </source>
</evidence>
<dbReference type="SMART" id="SM01260">
    <property type="entry name" value="LANC_like"/>
    <property type="match status" value="1"/>
</dbReference>
<name>A0AAI8YBY3_9PEZI</name>
<dbReference type="Gene3D" id="1.50.10.10">
    <property type="match status" value="1"/>
</dbReference>
<accession>A0AAI8YBY3</accession>
<keyword evidence="3" id="KW-1185">Reference proteome</keyword>
<dbReference type="PANTHER" id="PTHR12736">
    <property type="entry name" value="LANC-LIKE PROTEIN"/>
    <property type="match status" value="1"/>
</dbReference>
<dbReference type="EMBL" id="CAUWAG010000003">
    <property type="protein sequence ID" value="CAJ2501629.1"/>
    <property type="molecule type" value="Genomic_DNA"/>
</dbReference>
<dbReference type="PANTHER" id="PTHR12736:SF7">
    <property type="entry name" value="LANC-LIKE PROTEIN 3"/>
    <property type="match status" value="1"/>
</dbReference>
<dbReference type="GO" id="GO:0031179">
    <property type="term" value="P:peptide modification"/>
    <property type="evidence" value="ECO:0007669"/>
    <property type="project" value="InterPro"/>
</dbReference>
<feature type="binding site" evidence="1">
    <location>
        <position position="326"/>
    </location>
    <ligand>
        <name>Zn(2+)</name>
        <dbReference type="ChEBI" id="CHEBI:29105"/>
    </ligand>
</feature>
<sequence>MTTRFFVNPTQPLRTVDTQGELFASLTRIIELTPPDHHSTQWAYQGLYGGPTSIAYALYRLFQLYPYLAVKHQSLLGWAHDYLKIYCDEYGLDEYGLDEYGLDEYGLDEYGLDEYGLDEYGDNVLFAPTPNDCGICNNTLAQVALSAVMLGDTIYVRKLCSYATAINSPDEFGKNSWWRGRAGYLYFLRLCRDKTVERILAGYQTWMSYPGDDPHDEFTLLGAAHGTMGIICQIVLSMPSVAPTLQKALADILTHQCESGNFPAVLALFPEDELVQFCSGGPGYVISLRSLLPHFPDLRERIQNAMRAAQSDTWRRGLLTKKPCLCHGIAGNALALDDDNQFFHMLSFTGSDQMEQMDRLLGREDRDDQEAYAEVGLYEGEAGRAWAWAIADKGLTRTFIGYNDV</sequence>
<evidence type="ECO:0000313" key="3">
    <source>
        <dbReference type="Proteomes" id="UP001295740"/>
    </source>
</evidence>
<dbReference type="GO" id="GO:0046872">
    <property type="term" value="F:metal ion binding"/>
    <property type="evidence" value="ECO:0007669"/>
    <property type="project" value="UniProtKB-KW"/>
</dbReference>
<feature type="binding site" evidence="1">
    <location>
        <position position="327"/>
    </location>
    <ligand>
        <name>Zn(2+)</name>
        <dbReference type="ChEBI" id="CHEBI:29105"/>
    </ligand>
</feature>
<dbReference type="GO" id="GO:0005886">
    <property type="term" value="C:plasma membrane"/>
    <property type="evidence" value="ECO:0007669"/>
    <property type="project" value="TreeGrafter"/>
</dbReference>
<evidence type="ECO:0000313" key="2">
    <source>
        <dbReference type="EMBL" id="CAJ2501629.1"/>
    </source>
</evidence>
<protein>
    <submittedName>
        <fullName evidence="2">Uu.00g044820.m01.CDS01</fullName>
    </submittedName>
</protein>
<dbReference type="PRINTS" id="PR01950">
    <property type="entry name" value="LANCSUPER"/>
</dbReference>
<keyword evidence="1" id="KW-0862">Zinc</keyword>
<dbReference type="SUPFAM" id="SSF158745">
    <property type="entry name" value="LanC-like"/>
    <property type="match status" value="1"/>
</dbReference>
<dbReference type="CDD" id="cd04794">
    <property type="entry name" value="euk_LANCL"/>
    <property type="match status" value="1"/>
</dbReference>
<comment type="caution">
    <text evidence="2">The sequence shown here is derived from an EMBL/GenBank/DDBJ whole genome shotgun (WGS) entry which is preliminary data.</text>
</comment>
<dbReference type="GO" id="GO:0005975">
    <property type="term" value="P:carbohydrate metabolic process"/>
    <property type="evidence" value="ECO:0007669"/>
    <property type="project" value="InterPro"/>
</dbReference>
<organism evidence="2 3">
    <name type="scientific">Anthostomella pinea</name>
    <dbReference type="NCBI Taxonomy" id="933095"/>
    <lineage>
        <taxon>Eukaryota</taxon>
        <taxon>Fungi</taxon>
        <taxon>Dikarya</taxon>
        <taxon>Ascomycota</taxon>
        <taxon>Pezizomycotina</taxon>
        <taxon>Sordariomycetes</taxon>
        <taxon>Xylariomycetidae</taxon>
        <taxon>Xylariales</taxon>
        <taxon>Xylariaceae</taxon>
        <taxon>Anthostomella</taxon>
    </lineage>
</organism>
<reference evidence="2" key="1">
    <citation type="submission" date="2023-10" db="EMBL/GenBank/DDBJ databases">
        <authorList>
            <person name="Hackl T."/>
        </authorList>
    </citation>
    <scope>NUCLEOTIDE SEQUENCE</scope>
</reference>
<feature type="binding site" evidence="1">
    <location>
        <position position="278"/>
    </location>
    <ligand>
        <name>Zn(2+)</name>
        <dbReference type="ChEBI" id="CHEBI:29105"/>
    </ligand>
</feature>
<dbReference type="Pfam" id="PF05147">
    <property type="entry name" value="LANC_like"/>
    <property type="match status" value="1"/>
</dbReference>
<dbReference type="AlphaFoldDB" id="A0AAI8YBY3"/>
<dbReference type="InterPro" id="IPR012341">
    <property type="entry name" value="6hp_glycosidase-like_sf"/>
</dbReference>
<dbReference type="Proteomes" id="UP001295740">
    <property type="component" value="Unassembled WGS sequence"/>
</dbReference>